<keyword evidence="5" id="KW-1185">Reference proteome</keyword>
<feature type="domain" description="SH3b" evidence="3">
    <location>
        <begin position="31"/>
        <end position="94"/>
    </location>
</feature>
<dbReference type="EMBL" id="CP018799">
    <property type="protein sequence ID" value="ATX79483.1"/>
    <property type="molecule type" value="Genomic_DNA"/>
</dbReference>
<feature type="chain" id="PRO_5014771921" evidence="2">
    <location>
        <begin position="25"/>
        <end position="167"/>
    </location>
</feature>
<evidence type="ECO:0000259" key="3">
    <source>
        <dbReference type="SMART" id="SM00287"/>
    </source>
</evidence>
<feature type="region of interest" description="Disordered" evidence="1">
    <location>
        <begin position="142"/>
        <end position="167"/>
    </location>
</feature>
<sequence>MVYLKLILSSSLAAFFLLLSPACAADNINKGSTLRIALSEAVMKSAPRAFGSSLIRTLPKGAAVTYLGTSGIYYKVNDGRNTGYISSKSVVKSTGFTSFSRSGEVTQSDMAAATKGFSPEVERENRKNRRLRYDLMDRAEQVSTVTRPETSLKGFRKEGRLGEYANE</sequence>
<evidence type="ECO:0000313" key="5">
    <source>
        <dbReference type="Proteomes" id="UP000231701"/>
    </source>
</evidence>
<evidence type="ECO:0000256" key="1">
    <source>
        <dbReference type="SAM" id="MobiDB-lite"/>
    </source>
</evidence>
<dbReference type="KEGG" id="maes:Ga0123461_1064"/>
<gene>
    <name evidence="4" type="ORF">Ga0123461_1064</name>
</gene>
<dbReference type="AlphaFoldDB" id="A0A2K8KX99"/>
<dbReference type="RefSeq" id="WP_100277370.1">
    <property type="nucleotide sequence ID" value="NZ_CP018799.1"/>
</dbReference>
<reference evidence="4 5" key="1">
    <citation type="submission" date="2016-12" db="EMBL/GenBank/DDBJ databases">
        <title>Isolation and genomic insights into novel planktonic Zetaproteobacteria from stratified waters of the Chesapeake Bay.</title>
        <authorList>
            <person name="McAllister S.M."/>
            <person name="Kato S."/>
            <person name="Chan C.S."/>
            <person name="Chiu B.K."/>
            <person name="Field E.K."/>
        </authorList>
    </citation>
    <scope>NUCLEOTIDE SEQUENCE [LARGE SCALE GENOMIC DNA]</scope>
    <source>
        <strain evidence="4 5">CP-5</strain>
    </source>
</reference>
<accession>A0A2K8KX99</accession>
<dbReference type="Gene3D" id="2.30.30.40">
    <property type="entry name" value="SH3 Domains"/>
    <property type="match status" value="1"/>
</dbReference>
<name>A0A2K8KX99_MARES</name>
<evidence type="ECO:0000256" key="2">
    <source>
        <dbReference type="SAM" id="SignalP"/>
    </source>
</evidence>
<dbReference type="SMART" id="SM00287">
    <property type="entry name" value="SH3b"/>
    <property type="match status" value="1"/>
</dbReference>
<keyword evidence="2" id="KW-0732">Signal</keyword>
<dbReference type="Proteomes" id="UP000231701">
    <property type="component" value="Chromosome"/>
</dbReference>
<organism evidence="4 5">
    <name type="scientific">Mariprofundus aestuarium</name>
    <dbReference type="NCBI Taxonomy" id="1921086"/>
    <lineage>
        <taxon>Bacteria</taxon>
        <taxon>Pseudomonadati</taxon>
        <taxon>Pseudomonadota</taxon>
        <taxon>Candidatius Mariprofundia</taxon>
        <taxon>Mariprofundales</taxon>
        <taxon>Mariprofundaceae</taxon>
        <taxon>Mariprofundus</taxon>
    </lineage>
</organism>
<dbReference type="InterPro" id="IPR003646">
    <property type="entry name" value="SH3-like_bac-type"/>
</dbReference>
<protein>
    <submittedName>
        <fullName evidence="4">SH3 domain-containing protein</fullName>
    </submittedName>
</protein>
<dbReference type="Pfam" id="PF08239">
    <property type="entry name" value="SH3_3"/>
    <property type="match status" value="1"/>
</dbReference>
<proteinExistence type="predicted"/>
<dbReference type="OrthoDB" id="9816557at2"/>
<evidence type="ECO:0000313" key="4">
    <source>
        <dbReference type="EMBL" id="ATX79483.1"/>
    </source>
</evidence>
<feature type="signal peptide" evidence="2">
    <location>
        <begin position="1"/>
        <end position="24"/>
    </location>
</feature>